<protein>
    <recommendedName>
        <fullName evidence="2">asparagine synthase (glutamine-hydrolyzing)</fullName>
        <ecNumber evidence="2">6.3.5.4</ecNumber>
    </recommendedName>
</protein>
<dbReference type="EMBL" id="JAJSON010000026">
    <property type="protein sequence ID" value="MCG9973050.1"/>
    <property type="molecule type" value="Genomic_DNA"/>
</dbReference>
<evidence type="ECO:0000313" key="5">
    <source>
        <dbReference type="Proteomes" id="UP001139344"/>
    </source>
</evidence>
<comment type="catalytic activity">
    <reaction evidence="3">
        <text>L-aspartate + L-glutamine + ATP + H2O = L-asparagine + L-glutamate + AMP + diphosphate + H(+)</text>
        <dbReference type="Rhea" id="RHEA:12228"/>
        <dbReference type="ChEBI" id="CHEBI:15377"/>
        <dbReference type="ChEBI" id="CHEBI:15378"/>
        <dbReference type="ChEBI" id="CHEBI:29985"/>
        <dbReference type="ChEBI" id="CHEBI:29991"/>
        <dbReference type="ChEBI" id="CHEBI:30616"/>
        <dbReference type="ChEBI" id="CHEBI:33019"/>
        <dbReference type="ChEBI" id="CHEBI:58048"/>
        <dbReference type="ChEBI" id="CHEBI:58359"/>
        <dbReference type="ChEBI" id="CHEBI:456215"/>
        <dbReference type="EC" id="6.3.5.4"/>
    </reaction>
</comment>
<dbReference type="PANTHER" id="PTHR43284">
    <property type="entry name" value="ASPARAGINE SYNTHETASE (GLUTAMINE-HYDROLYZING)"/>
    <property type="match status" value="1"/>
</dbReference>
<reference evidence="4" key="1">
    <citation type="submission" date="2021-12" db="EMBL/GenBank/DDBJ databases">
        <title>Description of Gramella crocea sp. nov., a new bacterium isolated from activated sludge.</title>
        <authorList>
            <person name="Zhang X."/>
        </authorList>
    </citation>
    <scope>NUCLEOTIDE SEQUENCE</scope>
    <source>
        <strain evidence="4">YB25</strain>
    </source>
</reference>
<proteinExistence type="predicted"/>
<evidence type="ECO:0000313" key="4">
    <source>
        <dbReference type="EMBL" id="MCG9973050.1"/>
    </source>
</evidence>
<dbReference type="Gene3D" id="3.60.20.10">
    <property type="entry name" value="Glutamine Phosphoribosylpyrophosphate, subunit 1, domain 1"/>
    <property type="match status" value="1"/>
</dbReference>
<gene>
    <name evidence="4" type="ORF">LU635_15470</name>
</gene>
<dbReference type="InterPro" id="IPR029055">
    <property type="entry name" value="Ntn_hydrolases_N"/>
</dbReference>
<dbReference type="SUPFAM" id="SSF56235">
    <property type="entry name" value="N-terminal nucleophile aminohydrolases (Ntn hydrolases)"/>
    <property type="match status" value="1"/>
</dbReference>
<organism evidence="4 5">
    <name type="scientific">Christiangramia crocea</name>
    <dbReference type="NCBI Taxonomy" id="2904124"/>
    <lineage>
        <taxon>Bacteria</taxon>
        <taxon>Pseudomonadati</taxon>
        <taxon>Bacteroidota</taxon>
        <taxon>Flavobacteriia</taxon>
        <taxon>Flavobacteriales</taxon>
        <taxon>Flavobacteriaceae</taxon>
        <taxon>Christiangramia</taxon>
    </lineage>
</organism>
<dbReference type="Proteomes" id="UP001139344">
    <property type="component" value="Unassembled WGS sequence"/>
</dbReference>
<evidence type="ECO:0000256" key="3">
    <source>
        <dbReference type="ARBA" id="ARBA00048741"/>
    </source>
</evidence>
<dbReference type="InterPro" id="IPR051786">
    <property type="entry name" value="ASN_synthetase/amidase"/>
</dbReference>
<dbReference type="SUPFAM" id="SSF52402">
    <property type="entry name" value="Adenine nucleotide alpha hydrolases-like"/>
    <property type="match status" value="1"/>
</dbReference>
<dbReference type="RefSeq" id="WP_240100409.1">
    <property type="nucleotide sequence ID" value="NZ_JAJSON010000026.1"/>
</dbReference>
<evidence type="ECO:0000256" key="2">
    <source>
        <dbReference type="ARBA" id="ARBA00012737"/>
    </source>
</evidence>
<dbReference type="GO" id="GO:0004066">
    <property type="term" value="F:asparagine synthase (glutamine-hydrolyzing) activity"/>
    <property type="evidence" value="ECO:0007669"/>
    <property type="project" value="UniProtKB-EC"/>
</dbReference>
<comment type="pathway">
    <text evidence="1">Amino-acid biosynthesis; L-asparagine biosynthesis; L-asparagine from L-aspartate (L-Gln route): step 1/1.</text>
</comment>
<comment type="caution">
    <text evidence="4">The sequence shown here is derived from an EMBL/GenBank/DDBJ whole genome shotgun (WGS) entry which is preliminary data.</text>
</comment>
<evidence type="ECO:0000256" key="1">
    <source>
        <dbReference type="ARBA" id="ARBA00005187"/>
    </source>
</evidence>
<sequence>MPNNITGSFSSLALDRINNEIVIATDLANIYPLYYIKQGKDLFISNSLILLGRYSKVNFDPTGIFQRAVGPSFMNIGSRTILENCKSLLPGEWLRFNLNGELKIRKFDNSLYQNIGPTDLEENQIRNYWSHYKKEVSLCTSGYSEVSIALSGGVDSRIALGAIPGNKKISAYTFGRPSNYESKIAYKLAQARGATHSAFFAPEQYFPTIKTLRDYTKNTEAVKLNSWLEILNNVQPSDKHPLLLGELCEGLPGRNIRKFNTTEFRKQNFIKYYLKKENIPLTPANLTSFEKWKKDKTNFILSWHVDFWFEKLDLVNQKQEIIGATLANADEIFDRIEAHKLPFTELYDELFSWYTFTRMELSRQVNICNEKFYAYSPGMSLQMLKKTSNIHPNLRLYYRFANKLLKETPELRAFKNIPTSQIPLIPQTWPNIFKIPVWGMRSKIDDWLIKRMIKSKDINKRYRLFKSINWAKVYQQEDMLENLKGYYKENNLSPEYFETFYNLAKKRKALISWPFANMDIISGATLNTEISLIKKTRE</sequence>
<dbReference type="PANTHER" id="PTHR43284:SF1">
    <property type="entry name" value="ASPARAGINE SYNTHETASE"/>
    <property type="match status" value="1"/>
</dbReference>
<dbReference type="AlphaFoldDB" id="A0A9X2A7G5"/>
<keyword evidence="5" id="KW-1185">Reference proteome</keyword>
<dbReference type="InterPro" id="IPR014729">
    <property type="entry name" value="Rossmann-like_a/b/a_fold"/>
</dbReference>
<dbReference type="EC" id="6.3.5.4" evidence="2"/>
<dbReference type="Gene3D" id="3.40.50.620">
    <property type="entry name" value="HUPs"/>
    <property type="match status" value="1"/>
</dbReference>
<accession>A0A9X2A7G5</accession>
<name>A0A9X2A7G5_9FLAO</name>